<dbReference type="PANTHER" id="PTHR24276">
    <property type="entry name" value="POLYSERASE-RELATED"/>
    <property type="match status" value="1"/>
</dbReference>
<dbReference type="InterPro" id="IPR009003">
    <property type="entry name" value="Peptidase_S1_PA"/>
</dbReference>
<keyword evidence="2" id="KW-1015">Disulfide bond</keyword>
<dbReference type="PROSITE" id="PS00134">
    <property type="entry name" value="TRYPSIN_HIS"/>
    <property type="match status" value="1"/>
</dbReference>
<name>A0A5S9Q2W0_9GAMM</name>
<comment type="similarity">
    <text evidence="1">Belongs to the peptidase S1 family.</text>
</comment>
<dbReference type="SMART" id="SM00020">
    <property type="entry name" value="Tryp_SPc"/>
    <property type="match status" value="1"/>
</dbReference>
<protein>
    <submittedName>
        <fullName evidence="4">Trypsin</fullName>
        <ecNumber evidence="4">3.4.21.4</ecNumber>
    </submittedName>
</protein>
<dbReference type="GO" id="GO:0004252">
    <property type="term" value="F:serine-type endopeptidase activity"/>
    <property type="evidence" value="ECO:0007669"/>
    <property type="project" value="UniProtKB-EC"/>
</dbReference>
<dbReference type="InterPro" id="IPR043504">
    <property type="entry name" value="Peptidase_S1_PA_chymotrypsin"/>
</dbReference>
<dbReference type="EMBL" id="CACSII010000016">
    <property type="protein sequence ID" value="CAA0111422.1"/>
    <property type="molecule type" value="Genomic_DNA"/>
</dbReference>
<dbReference type="InterPro" id="IPR001314">
    <property type="entry name" value="Peptidase_S1A"/>
</dbReference>
<evidence type="ECO:0000313" key="4">
    <source>
        <dbReference type="EMBL" id="CAA0111422.1"/>
    </source>
</evidence>
<dbReference type="GO" id="GO:0006508">
    <property type="term" value="P:proteolysis"/>
    <property type="evidence" value="ECO:0007669"/>
    <property type="project" value="InterPro"/>
</dbReference>
<dbReference type="AlphaFoldDB" id="A0A5S9Q2W0"/>
<feature type="domain" description="Peptidase S1" evidence="3">
    <location>
        <begin position="33"/>
        <end position="286"/>
    </location>
</feature>
<dbReference type="PANTHER" id="PTHR24276:SF98">
    <property type="entry name" value="FI18310P1-RELATED"/>
    <property type="match status" value="1"/>
</dbReference>
<dbReference type="Pfam" id="PF00089">
    <property type="entry name" value="Trypsin"/>
    <property type="match status" value="1"/>
</dbReference>
<dbReference type="Gene3D" id="2.40.10.10">
    <property type="entry name" value="Trypsin-like serine proteases"/>
    <property type="match status" value="2"/>
</dbReference>
<accession>A0A5S9Q2W0</accession>
<reference evidence="4 5" key="1">
    <citation type="submission" date="2019-11" db="EMBL/GenBank/DDBJ databases">
        <authorList>
            <person name="Holert J."/>
        </authorList>
    </citation>
    <scope>NUCLEOTIDE SEQUENCE [LARGE SCALE GENOMIC DNA]</scope>
    <source>
        <strain evidence="4">BC5_2</strain>
    </source>
</reference>
<organism evidence="4 5">
    <name type="scientific">BD1-7 clade bacterium</name>
    <dbReference type="NCBI Taxonomy" id="2029982"/>
    <lineage>
        <taxon>Bacteria</taxon>
        <taxon>Pseudomonadati</taxon>
        <taxon>Pseudomonadota</taxon>
        <taxon>Gammaproteobacteria</taxon>
        <taxon>Cellvibrionales</taxon>
        <taxon>Spongiibacteraceae</taxon>
        <taxon>BD1-7 clade</taxon>
    </lineage>
</organism>
<dbReference type="InterPro" id="IPR001254">
    <property type="entry name" value="Trypsin_dom"/>
</dbReference>
<sequence>MDTDCRRNPSVRCMTIALFVVMAATAELSYARIIDGEPAEPGRYPYFTGIFLKNDQGVDTFFCGGTLISDNAVLTAAHCLPGAIGDDTSNIQQYSVRVGLSYLGDGSEDDMEYVASAAISHVYSPEGVNFWPIASAYKDIAIAFLDRRVRDVEPINIRHAASRDARFIPNLAAGTEVVTIGFGELTYGELDRPEALMQANLQVKPLEKCSADDEEIIDRYNGYSVWYCTSARDSGLPSRGSLGDSGGPLIFVDPESGEDIIIGITHDGYSLDPDLTITRFVNLFRWDGWMSGVGIKPFISTK</sequence>
<dbReference type="EC" id="3.4.21.4" evidence="4"/>
<dbReference type="PRINTS" id="PR00722">
    <property type="entry name" value="CHYMOTRYPSIN"/>
</dbReference>
<keyword evidence="4" id="KW-0378">Hydrolase</keyword>
<evidence type="ECO:0000256" key="1">
    <source>
        <dbReference type="ARBA" id="ARBA00007664"/>
    </source>
</evidence>
<dbReference type="Proteomes" id="UP000434580">
    <property type="component" value="Unassembled WGS sequence"/>
</dbReference>
<dbReference type="PROSITE" id="PS50240">
    <property type="entry name" value="TRYPSIN_DOM"/>
    <property type="match status" value="1"/>
</dbReference>
<dbReference type="OrthoDB" id="28717at2"/>
<evidence type="ECO:0000256" key="2">
    <source>
        <dbReference type="ARBA" id="ARBA00023157"/>
    </source>
</evidence>
<evidence type="ECO:0000313" key="5">
    <source>
        <dbReference type="Proteomes" id="UP000434580"/>
    </source>
</evidence>
<dbReference type="InterPro" id="IPR050430">
    <property type="entry name" value="Peptidase_S1"/>
</dbReference>
<dbReference type="InterPro" id="IPR018114">
    <property type="entry name" value="TRYPSIN_HIS"/>
</dbReference>
<dbReference type="SUPFAM" id="SSF50494">
    <property type="entry name" value="Trypsin-like serine proteases"/>
    <property type="match status" value="1"/>
</dbReference>
<proteinExistence type="inferred from homology"/>
<evidence type="ECO:0000259" key="3">
    <source>
        <dbReference type="PROSITE" id="PS50240"/>
    </source>
</evidence>
<gene>
    <name evidence="4" type="ORF">DPBNPPHM_01483</name>
</gene>